<keyword evidence="2 5" id="KW-0575">Peroxidase</keyword>
<dbReference type="PRINTS" id="PR01011">
    <property type="entry name" value="GLUTPROXDASE"/>
</dbReference>
<dbReference type="PANTHER" id="PTHR11592:SF78">
    <property type="entry name" value="GLUTATHIONE PEROXIDASE"/>
    <property type="match status" value="1"/>
</dbReference>
<dbReference type="GO" id="GO:0004601">
    <property type="term" value="F:peroxidase activity"/>
    <property type="evidence" value="ECO:0007669"/>
    <property type="project" value="UniProtKB-KW"/>
</dbReference>
<dbReference type="Proteomes" id="UP000188929">
    <property type="component" value="Unassembled WGS sequence"/>
</dbReference>
<evidence type="ECO:0000256" key="1">
    <source>
        <dbReference type="ARBA" id="ARBA00006926"/>
    </source>
</evidence>
<evidence type="ECO:0000313" key="6">
    <source>
        <dbReference type="EMBL" id="ONH33227.1"/>
    </source>
</evidence>
<comment type="caution">
    <text evidence="6">The sequence shown here is derived from an EMBL/GenBank/DDBJ whole genome shotgun (WGS) entry which is preliminary data.</text>
</comment>
<dbReference type="OrthoDB" id="9785502at2"/>
<dbReference type="PANTHER" id="PTHR11592">
    <property type="entry name" value="GLUTATHIONE PEROXIDASE"/>
    <property type="match status" value="1"/>
</dbReference>
<feature type="active site" evidence="4">
    <location>
        <position position="35"/>
    </location>
</feature>
<comment type="similarity">
    <text evidence="1 5">Belongs to the glutathione peroxidase family.</text>
</comment>
<dbReference type="GO" id="GO:0034599">
    <property type="term" value="P:cellular response to oxidative stress"/>
    <property type="evidence" value="ECO:0007669"/>
    <property type="project" value="TreeGrafter"/>
</dbReference>
<evidence type="ECO:0000313" key="7">
    <source>
        <dbReference type="Proteomes" id="UP000188929"/>
    </source>
</evidence>
<dbReference type="FunFam" id="3.40.30.10:FF:000010">
    <property type="entry name" value="Glutathione peroxidase"/>
    <property type="match status" value="1"/>
</dbReference>
<dbReference type="PROSITE" id="PS00460">
    <property type="entry name" value="GLUTATHIONE_PEROXID_1"/>
    <property type="match status" value="1"/>
</dbReference>
<dbReference type="InterPro" id="IPR029759">
    <property type="entry name" value="GPX_AS"/>
</dbReference>
<keyword evidence="7" id="KW-1185">Reference proteome</keyword>
<sequence length="178" mass="19807">MGVYDFNVATADGGSRSLSDYEGQALLIVNVASKCGLTPQYEGLEALYRELNGRGLEILGFPCNQFMEQEPATDAEIQEFCKASYDVTFPVFSKVDVNGPDATPLYGYLRSEAPGDFGPQYGFLYDFIAKTFPDRVGTDEIKWNFTKFLVGRDGKVIRRYEPPVTPEEIRADLDTLLG</sequence>
<proteinExistence type="inferred from homology"/>
<name>A0A1V2IJD7_9ACTN</name>
<dbReference type="PROSITE" id="PS00763">
    <property type="entry name" value="GLUTATHIONE_PEROXID_2"/>
    <property type="match status" value="1"/>
</dbReference>
<dbReference type="Pfam" id="PF00255">
    <property type="entry name" value="GSHPx"/>
    <property type="match status" value="1"/>
</dbReference>
<dbReference type="PROSITE" id="PS51355">
    <property type="entry name" value="GLUTATHIONE_PEROXID_3"/>
    <property type="match status" value="1"/>
</dbReference>
<evidence type="ECO:0000256" key="2">
    <source>
        <dbReference type="ARBA" id="ARBA00022559"/>
    </source>
</evidence>
<reference evidence="7" key="1">
    <citation type="submission" date="2016-10" db="EMBL/GenBank/DDBJ databases">
        <title>Frankia sp. NRRL B-16386 Genome sequencing.</title>
        <authorList>
            <person name="Ghodhbane-Gtari F."/>
            <person name="Swanson E."/>
            <person name="Gueddou A."/>
            <person name="Hezbri K."/>
            <person name="Ktari K."/>
            <person name="Nouioui I."/>
            <person name="Morris K."/>
            <person name="Simpson S."/>
            <person name="Abebe-Akele F."/>
            <person name="Thomas K."/>
            <person name="Gtari M."/>
            <person name="Tisa L.S."/>
        </authorList>
    </citation>
    <scope>NUCLEOTIDE SEQUENCE [LARGE SCALE GENOMIC DNA]</scope>
    <source>
        <strain evidence="7">NRRL B-16386</strain>
    </source>
</reference>
<dbReference type="EMBL" id="MOMC01000006">
    <property type="protein sequence ID" value="ONH33227.1"/>
    <property type="molecule type" value="Genomic_DNA"/>
</dbReference>
<evidence type="ECO:0000256" key="5">
    <source>
        <dbReference type="RuleBase" id="RU000499"/>
    </source>
</evidence>
<dbReference type="AlphaFoldDB" id="A0A1V2IJD7"/>
<dbReference type="STRING" id="1834516.BL253_02315"/>
<protein>
    <recommendedName>
        <fullName evidence="5">Glutathione peroxidase</fullName>
    </recommendedName>
</protein>
<dbReference type="InterPro" id="IPR029760">
    <property type="entry name" value="GPX_CS"/>
</dbReference>
<dbReference type="CDD" id="cd00340">
    <property type="entry name" value="GSH_Peroxidase"/>
    <property type="match status" value="1"/>
</dbReference>
<accession>A0A1V2IJD7</accession>
<dbReference type="InterPro" id="IPR036249">
    <property type="entry name" value="Thioredoxin-like_sf"/>
</dbReference>
<keyword evidence="3 5" id="KW-0560">Oxidoreductase</keyword>
<dbReference type="SUPFAM" id="SSF52833">
    <property type="entry name" value="Thioredoxin-like"/>
    <property type="match status" value="1"/>
</dbReference>
<dbReference type="PIRSF" id="PIRSF000303">
    <property type="entry name" value="Glutathion_perox"/>
    <property type="match status" value="1"/>
</dbReference>
<gene>
    <name evidence="6" type="ORF">BL253_02315</name>
</gene>
<evidence type="ECO:0000256" key="3">
    <source>
        <dbReference type="ARBA" id="ARBA00023002"/>
    </source>
</evidence>
<dbReference type="Gene3D" id="3.40.30.10">
    <property type="entry name" value="Glutaredoxin"/>
    <property type="match status" value="1"/>
</dbReference>
<evidence type="ECO:0000256" key="4">
    <source>
        <dbReference type="PIRSR" id="PIRSR000303-1"/>
    </source>
</evidence>
<organism evidence="6 7">
    <name type="scientific">Pseudofrankia asymbiotica</name>
    <dbReference type="NCBI Taxonomy" id="1834516"/>
    <lineage>
        <taxon>Bacteria</taxon>
        <taxon>Bacillati</taxon>
        <taxon>Actinomycetota</taxon>
        <taxon>Actinomycetes</taxon>
        <taxon>Frankiales</taxon>
        <taxon>Frankiaceae</taxon>
        <taxon>Pseudofrankia</taxon>
    </lineage>
</organism>
<dbReference type="RefSeq" id="WP_076813179.1">
    <property type="nucleotide sequence ID" value="NZ_MOMC01000006.1"/>
</dbReference>
<dbReference type="InterPro" id="IPR000889">
    <property type="entry name" value="Glutathione_peroxidase"/>
</dbReference>